<evidence type="ECO:0000256" key="1">
    <source>
        <dbReference type="ARBA" id="ARBA00002668"/>
    </source>
</evidence>
<evidence type="ECO:0000256" key="3">
    <source>
        <dbReference type="ARBA" id="ARBA00022786"/>
    </source>
</evidence>
<name>A0A9Q0HBS2_9MAGN</name>
<dbReference type="OrthoDB" id="778222at2759"/>
<comment type="function">
    <text evidence="1">May act as a substrate-specific adapter of an E3 ubiquitin-protein ligase complex (CUL3-RBX1-BTB) which mediates the ubiquitination and subsequent proteasomal degradation of target proteins.</text>
</comment>
<evidence type="ECO:0000313" key="6">
    <source>
        <dbReference type="EMBL" id="KAJ4961838.1"/>
    </source>
</evidence>
<comment type="pathway">
    <text evidence="2">Protein modification; protein ubiquitination.</text>
</comment>
<keyword evidence="7" id="KW-1185">Reference proteome</keyword>
<organism evidence="6 7">
    <name type="scientific">Protea cynaroides</name>
    <dbReference type="NCBI Taxonomy" id="273540"/>
    <lineage>
        <taxon>Eukaryota</taxon>
        <taxon>Viridiplantae</taxon>
        <taxon>Streptophyta</taxon>
        <taxon>Embryophyta</taxon>
        <taxon>Tracheophyta</taxon>
        <taxon>Spermatophyta</taxon>
        <taxon>Magnoliopsida</taxon>
        <taxon>Proteales</taxon>
        <taxon>Proteaceae</taxon>
        <taxon>Protea</taxon>
    </lineage>
</organism>
<dbReference type="Pfam" id="PF25553">
    <property type="entry name" value="BTB-POZ_ANK-like"/>
    <property type="match status" value="1"/>
</dbReference>
<keyword evidence="3" id="KW-0833">Ubl conjugation pathway</keyword>
<dbReference type="AlphaFoldDB" id="A0A9Q0HBS2"/>
<dbReference type="Proteomes" id="UP001141806">
    <property type="component" value="Unassembled WGS sequence"/>
</dbReference>
<dbReference type="EMBL" id="JAMYWD010000009">
    <property type="protein sequence ID" value="KAJ4961838.1"/>
    <property type="molecule type" value="Genomic_DNA"/>
</dbReference>
<dbReference type="PANTHER" id="PTHR31060:SF31">
    <property type="entry name" value="BTB_POZ DOMAIN PROTEIN"/>
    <property type="match status" value="1"/>
</dbReference>
<evidence type="ECO:0000256" key="4">
    <source>
        <dbReference type="SAM" id="Phobius"/>
    </source>
</evidence>
<dbReference type="InterPro" id="IPR058039">
    <property type="entry name" value="At3g05675-like_ankyrin"/>
</dbReference>
<dbReference type="PANTHER" id="PTHR31060">
    <property type="entry name" value="OSJNBA0011J08.25 PROTEIN-RELATED"/>
    <property type="match status" value="1"/>
</dbReference>
<feature type="transmembrane region" description="Helical" evidence="4">
    <location>
        <begin position="55"/>
        <end position="74"/>
    </location>
</feature>
<dbReference type="InterPro" id="IPR038920">
    <property type="entry name" value="At3g05675-like"/>
</dbReference>
<evidence type="ECO:0000256" key="2">
    <source>
        <dbReference type="ARBA" id="ARBA00004906"/>
    </source>
</evidence>
<keyword evidence="4" id="KW-0472">Membrane</keyword>
<evidence type="ECO:0000313" key="7">
    <source>
        <dbReference type="Proteomes" id="UP001141806"/>
    </source>
</evidence>
<protein>
    <recommendedName>
        <fullName evidence="5">At3g05675-like ankyrin-like domain-containing protein</fullName>
    </recommendedName>
</protein>
<evidence type="ECO:0000259" key="5">
    <source>
        <dbReference type="Pfam" id="PF25553"/>
    </source>
</evidence>
<gene>
    <name evidence="6" type="ORF">NE237_021748</name>
</gene>
<proteinExistence type="predicted"/>
<accession>A0A9Q0HBS2</accession>
<comment type="caution">
    <text evidence="6">The sequence shown here is derived from an EMBL/GenBank/DDBJ whole genome shotgun (WGS) entry which is preliminary data.</text>
</comment>
<feature type="domain" description="At3g05675-like ankyrin-like" evidence="5">
    <location>
        <begin position="252"/>
        <end position="408"/>
    </location>
</feature>
<sequence length="413" mass="46530">MAARLAMEQSIVTRPAPLLNSIFMSTVNTAARTLVSIASTSTAEEADNWKLSDHLRYLLMLMIWFTVWVLRVLMDYFPRSVVPFPLSLLDRFSSVGSLDPSPSSSMAMVLHRGLPIEVFDPSTSTKAIGRALTHIFALMNEIPATSRKYQFALAMADKIVDENAREGHDELQEINRTALSFAFARTSNLLYRSLQNNQEVEIATWPSRMLNALPLGSYLVSGLSFCLKLSSFFPTGGVDTCQSERRRQLAEDSESVMAEKLAQELLWITNKLRASAAVEEALFQWSYASGLASLSLTANPRIQGLIVKITAILMRELVKGDMEVPRQVKFRLLVLWLPLFSYASNGLAYPIFTAFEKAEMERVIEDVISSLPDVDQEMILTNWFQDFVLSASDWPDLQKSYDLWCRSSRKLLI</sequence>
<reference evidence="6" key="1">
    <citation type="journal article" date="2023" name="Plant J.">
        <title>The genome of the king protea, Protea cynaroides.</title>
        <authorList>
            <person name="Chang J."/>
            <person name="Duong T.A."/>
            <person name="Schoeman C."/>
            <person name="Ma X."/>
            <person name="Roodt D."/>
            <person name="Barker N."/>
            <person name="Li Z."/>
            <person name="Van de Peer Y."/>
            <person name="Mizrachi E."/>
        </authorList>
    </citation>
    <scope>NUCLEOTIDE SEQUENCE</scope>
    <source>
        <tissue evidence="6">Young leaves</tissue>
    </source>
</reference>
<keyword evidence="4" id="KW-0812">Transmembrane</keyword>
<keyword evidence="4" id="KW-1133">Transmembrane helix</keyword>